<accession>A0ABD1S385</accession>
<dbReference type="EMBL" id="JBFOLJ010000011">
    <property type="protein sequence ID" value="KAL2493719.1"/>
    <property type="molecule type" value="Genomic_DNA"/>
</dbReference>
<proteinExistence type="predicted"/>
<sequence length="173" mass="19895">MEGKQLGEEEEMMQFYVRMEERHLREEDERKKFYAQLYGYFFPHQENKYNQGKSELFVQGKYESCSAPAGLFDFPTVEGVAKDVTEVFSKLFTSTHQNNFYAAKNVIDKYEEALGQKINILNSAITFSPSTLKETQQSILKIFGLEHICLRIEYLGLPSVIGCSKGSIFEGVK</sequence>
<protein>
    <submittedName>
        <fullName evidence="1">Uncharacterized protein</fullName>
    </submittedName>
</protein>
<organism evidence="1 2">
    <name type="scientific">Forsythia ovata</name>
    <dbReference type="NCBI Taxonomy" id="205694"/>
    <lineage>
        <taxon>Eukaryota</taxon>
        <taxon>Viridiplantae</taxon>
        <taxon>Streptophyta</taxon>
        <taxon>Embryophyta</taxon>
        <taxon>Tracheophyta</taxon>
        <taxon>Spermatophyta</taxon>
        <taxon>Magnoliopsida</taxon>
        <taxon>eudicotyledons</taxon>
        <taxon>Gunneridae</taxon>
        <taxon>Pentapetalae</taxon>
        <taxon>asterids</taxon>
        <taxon>lamiids</taxon>
        <taxon>Lamiales</taxon>
        <taxon>Oleaceae</taxon>
        <taxon>Forsythieae</taxon>
        <taxon>Forsythia</taxon>
    </lineage>
</organism>
<keyword evidence="2" id="KW-1185">Reference proteome</keyword>
<gene>
    <name evidence="1" type="ORF">Fot_37476</name>
</gene>
<evidence type="ECO:0000313" key="1">
    <source>
        <dbReference type="EMBL" id="KAL2493719.1"/>
    </source>
</evidence>
<evidence type="ECO:0000313" key="2">
    <source>
        <dbReference type="Proteomes" id="UP001604277"/>
    </source>
</evidence>
<dbReference type="Proteomes" id="UP001604277">
    <property type="component" value="Unassembled WGS sequence"/>
</dbReference>
<reference evidence="2" key="1">
    <citation type="submission" date="2024-07" db="EMBL/GenBank/DDBJ databases">
        <title>Two chromosome-level genome assemblies of Korean endemic species Abeliophyllum distichum and Forsythia ovata (Oleaceae).</title>
        <authorList>
            <person name="Jang H."/>
        </authorList>
    </citation>
    <scope>NUCLEOTIDE SEQUENCE [LARGE SCALE GENOMIC DNA]</scope>
</reference>
<dbReference type="AlphaFoldDB" id="A0ABD1S385"/>
<comment type="caution">
    <text evidence="1">The sequence shown here is derived from an EMBL/GenBank/DDBJ whole genome shotgun (WGS) entry which is preliminary data.</text>
</comment>
<name>A0ABD1S385_9LAMI</name>